<dbReference type="InterPro" id="IPR050832">
    <property type="entry name" value="Bact_Acetyltransf"/>
</dbReference>
<accession>A0A841FTU9</accession>
<sequence length="331" mass="36456">MKISRVDHFDDTAFGAWHAAAREGVGAGRFDPPLFSAAQSAVAFRAADGPYDYEIYGAFVDGRIVGTVRLELPKHDNLNLADIEIAVVPAHRRQGIGTALFAHIEARVAELGRTSLFGVVNQPIGADEVPGVGFATRCGLTRRNIEMRRALDLPVADELLDRLEAKAAEKIGDYRLVTWTGPCPDEHAEQYAHLKSLLMSEAPVGDMDYEAEVWDVARLRADEKKAADQGRDILTVIAVAPDGVIAGHTQIGVSREGEHRAFQWDTLVLPEHRGHRLGLALKVANQRALQAGYPKHTSIETWNAVQNGPMVSVNLELGFREVERYEEWQRG</sequence>
<dbReference type="AlphaFoldDB" id="A0A841FTU9"/>
<protein>
    <submittedName>
        <fullName evidence="4">GNAT superfamily N-acetyltransferase</fullName>
    </submittedName>
</protein>
<reference evidence="4 5" key="1">
    <citation type="submission" date="2020-08" db="EMBL/GenBank/DDBJ databases">
        <title>Genomic Encyclopedia of Type Strains, Phase IV (KMG-IV): sequencing the most valuable type-strain genomes for metagenomic binning, comparative biology and taxonomic classification.</title>
        <authorList>
            <person name="Goeker M."/>
        </authorList>
    </citation>
    <scope>NUCLEOTIDE SEQUENCE [LARGE SCALE GENOMIC DNA]</scope>
    <source>
        <strain evidence="4 5">YIM 65646</strain>
    </source>
</reference>
<dbReference type="Proteomes" id="UP000548476">
    <property type="component" value="Unassembled WGS sequence"/>
</dbReference>
<evidence type="ECO:0000256" key="2">
    <source>
        <dbReference type="ARBA" id="ARBA00023315"/>
    </source>
</evidence>
<name>A0A841FTU9_9ACTN</name>
<dbReference type="PANTHER" id="PTHR43877:SF8">
    <property type="entry name" value="N-ACETYLGLUTAMATE SYNTHASE-RELATED"/>
    <property type="match status" value="1"/>
</dbReference>
<dbReference type="PROSITE" id="PS51186">
    <property type="entry name" value="GNAT"/>
    <property type="match status" value="2"/>
</dbReference>
<dbReference type="CDD" id="cd04301">
    <property type="entry name" value="NAT_SF"/>
    <property type="match status" value="1"/>
</dbReference>
<keyword evidence="1 4" id="KW-0808">Transferase</keyword>
<dbReference type="Pfam" id="PF00583">
    <property type="entry name" value="Acetyltransf_1"/>
    <property type="match status" value="1"/>
</dbReference>
<organism evidence="4 5">
    <name type="scientific">Phytomonospora endophytica</name>
    <dbReference type="NCBI Taxonomy" id="714109"/>
    <lineage>
        <taxon>Bacteria</taxon>
        <taxon>Bacillati</taxon>
        <taxon>Actinomycetota</taxon>
        <taxon>Actinomycetes</taxon>
        <taxon>Micromonosporales</taxon>
        <taxon>Micromonosporaceae</taxon>
        <taxon>Phytomonospora</taxon>
    </lineage>
</organism>
<dbReference type="PANTHER" id="PTHR43877">
    <property type="entry name" value="AMINOALKYLPHOSPHONATE N-ACETYLTRANSFERASE-RELATED-RELATED"/>
    <property type="match status" value="1"/>
</dbReference>
<evidence type="ECO:0000313" key="4">
    <source>
        <dbReference type="EMBL" id="MBB6039214.1"/>
    </source>
</evidence>
<evidence type="ECO:0000259" key="3">
    <source>
        <dbReference type="PROSITE" id="PS51186"/>
    </source>
</evidence>
<keyword evidence="2" id="KW-0012">Acyltransferase</keyword>
<feature type="domain" description="N-acetyltransferase" evidence="3">
    <location>
        <begin position="197"/>
        <end position="331"/>
    </location>
</feature>
<dbReference type="GO" id="GO:0016747">
    <property type="term" value="F:acyltransferase activity, transferring groups other than amino-acyl groups"/>
    <property type="evidence" value="ECO:0007669"/>
    <property type="project" value="InterPro"/>
</dbReference>
<comment type="caution">
    <text evidence="4">The sequence shown here is derived from an EMBL/GenBank/DDBJ whole genome shotgun (WGS) entry which is preliminary data.</text>
</comment>
<dbReference type="SUPFAM" id="SSF55729">
    <property type="entry name" value="Acyl-CoA N-acyltransferases (Nat)"/>
    <property type="match status" value="2"/>
</dbReference>
<evidence type="ECO:0000256" key="1">
    <source>
        <dbReference type="ARBA" id="ARBA00022679"/>
    </source>
</evidence>
<dbReference type="EMBL" id="JACHGT010000020">
    <property type="protein sequence ID" value="MBB6039214.1"/>
    <property type="molecule type" value="Genomic_DNA"/>
</dbReference>
<feature type="domain" description="N-acetyltransferase" evidence="3">
    <location>
        <begin position="1"/>
        <end position="164"/>
    </location>
</feature>
<dbReference type="InterPro" id="IPR016181">
    <property type="entry name" value="Acyl_CoA_acyltransferase"/>
</dbReference>
<dbReference type="Gene3D" id="3.40.630.30">
    <property type="match status" value="1"/>
</dbReference>
<gene>
    <name evidence="4" type="ORF">HNR73_007105</name>
</gene>
<proteinExistence type="predicted"/>
<keyword evidence="5" id="KW-1185">Reference proteome</keyword>
<dbReference type="RefSeq" id="WP_184792298.1">
    <property type="nucleotide sequence ID" value="NZ_BONT01000050.1"/>
</dbReference>
<dbReference type="InterPro" id="IPR000182">
    <property type="entry name" value="GNAT_dom"/>
</dbReference>
<evidence type="ECO:0000313" key="5">
    <source>
        <dbReference type="Proteomes" id="UP000548476"/>
    </source>
</evidence>